<evidence type="ECO:0000313" key="4">
    <source>
        <dbReference type="Proteomes" id="UP000887568"/>
    </source>
</evidence>
<keyword evidence="2" id="KW-0472">Membrane</keyword>
<dbReference type="OrthoDB" id="10388830at2759"/>
<name>A0A914B8L7_PATMI</name>
<accession>A0A914B8L7</accession>
<sequence length="198" mass="21521">MGDEHPLTWTNSSSEGLAFQRINTKIADDIVMLFVIITSLVAAASGVMVIYGFWRSKRQHRRLRKVVSMDTNDFLLYAQIAQQEVSSAPCKTSLPFQMPYSGKNTAGLSSYPVIVPGPAQEPSSLAVTNASSPASTTGRNTVLPTVTPPPKSPGRPKLSTFRDGRRKSCTPEVRAQLDPFRTMVLLSSSSEDLTSDSD</sequence>
<feature type="compositionally biased region" description="Polar residues" evidence="1">
    <location>
        <begin position="122"/>
        <end position="144"/>
    </location>
</feature>
<dbReference type="EnsemblMetazoa" id="XM_038216568.1">
    <property type="protein sequence ID" value="XP_038072496.1"/>
    <property type="gene ID" value="LOC119741009"/>
</dbReference>
<feature type="transmembrane region" description="Helical" evidence="2">
    <location>
        <begin position="30"/>
        <end position="54"/>
    </location>
</feature>
<reference evidence="3" key="1">
    <citation type="submission" date="2022-11" db="UniProtKB">
        <authorList>
            <consortium name="EnsemblMetazoa"/>
        </authorList>
    </citation>
    <scope>IDENTIFICATION</scope>
</reference>
<organism evidence="3 4">
    <name type="scientific">Patiria miniata</name>
    <name type="common">Bat star</name>
    <name type="synonym">Asterina miniata</name>
    <dbReference type="NCBI Taxonomy" id="46514"/>
    <lineage>
        <taxon>Eukaryota</taxon>
        <taxon>Metazoa</taxon>
        <taxon>Echinodermata</taxon>
        <taxon>Eleutherozoa</taxon>
        <taxon>Asterozoa</taxon>
        <taxon>Asteroidea</taxon>
        <taxon>Valvatacea</taxon>
        <taxon>Valvatida</taxon>
        <taxon>Asterinidae</taxon>
        <taxon>Patiria</taxon>
    </lineage>
</organism>
<evidence type="ECO:0000256" key="1">
    <source>
        <dbReference type="SAM" id="MobiDB-lite"/>
    </source>
</evidence>
<feature type="region of interest" description="Disordered" evidence="1">
    <location>
        <begin position="122"/>
        <end position="172"/>
    </location>
</feature>
<keyword evidence="2" id="KW-0812">Transmembrane</keyword>
<dbReference type="RefSeq" id="XP_038072496.1">
    <property type="nucleotide sequence ID" value="XM_038216568.1"/>
</dbReference>
<proteinExistence type="predicted"/>
<keyword evidence="2" id="KW-1133">Transmembrane helix</keyword>
<dbReference type="GeneID" id="119741009"/>
<protein>
    <submittedName>
        <fullName evidence="3">Uncharacterized protein</fullName>
    </submittedName>
</protein>
<evidence type="ECO:0000313" key="3">
    <source>
        <dbReference type="EnsemblMetazoa" id="XP_038072496.1"/>
    </source>
</evidence>
<keyword evidence="4" id="KW-1185">Reference proteome</keyword>
<dbReference type="AlphaFoldDB" id="A0A914B8L7"/>
<dbReference type="Proteomes" id="UP000887568">
    <property type="component" value="Unplaced"/>
</dbReference>
<evidence type="ECO:0000256" key="2">
    <source>
        <dbReference type="SAM" id="Phobius"/>
    </source>
</evidence>